<dbReference type="RefSeq" id="WP_070364230.1">
    <property type="nucleotide sequence ID" value="NZ_CP016070.1"/>
</dbReference>
<evidence type="ECO:0000256" key="1">
    <source>
        <dbReference type="SAM" id="Phobius"/>
    </source>
</evidence>
<keyword evidence="1" id="KW-0812">Transmembrane</keyword>
<feature type="transmembrane region" description="Helical" evidence="1">
    <location>
        <begin position="80"/>
        <end position="102"/>
    </location>
</feature>
<protein>
    <submittedName>
        <fullName evidence="2">Uncharacterized protein</fullName>
    </submittedName>
</protein>
<dbReference type="EMBL" id="CP016070">
    <property type="protein sequence ID" value="AOW79463.1"/>
    <property type="molecule type" value="Genomic_DNA"/>
</dbReference>
<feature type="transmembrane region" description="Helical" evidence="1">
    <location>
        <begin position="50"/>
        <end position="74"/>
    </location>
</feature>
<keyword evidence="1" id="KW-1133">Transmembrane helix</keyword>
<accession>A0A1D8S2A2</accession>
<sequence>MIDTLFAAVGGSIPVTVLAVFALGAAFLYALWIAFTLLRGYREASSLRSEGLAVGLVLVTSIPIGLRFLAATMLPIAGDVIALFTTAIELLGLLVVLATLYFPGGEQP</sequence>
<evidence type="ECO:0000313" key="2">
    <source>
        <dbReference type="EMBL" id="AOW79463.1"/>
    </source>
</evidence>
<gene>
    <name evidence="2" type="ORF">HTSR_0261</name>
</gene>
<name>A0A1D8S2A2_9EURY</name>
<proteinExistence type="predicted"/>
<dbReference type="KEGG" id="halh:HTSR_0261"/>
<dbReference type="STRING" id="1873524.HSR6_0248"/>
<dbReference type="Proteomes" id="UP000185608">
    <property type="component" value="Chromosome"/>
</dbReference>
<reference evidence="2 3" key="1">
    <citation type="submission" date="2016-06" db="EMBL/GenBank/DDBJ databases">
        <title>Discovery of anaerobic lithoheterotrophic haloarchaeon capable of sulfur respiration by hydrogen and formate.</title>
        <authorList>
            <person name="Sorokin D.Y."/>
            <person name="Kublanov I.V."/>
            <person name="Roman P."/>
            <person name="Sinninghe Damste J.S."/>
            <person name="Golyshin P.N."/>
            <person name="Rojo D."/>
            <person name="Ciordia S."/>
            <person name="Mena Md.C."/>
            <person name="Ferrer M."/>
            <person name="Smedile F."/>
            <person name="Messina E."/>
            <person name="La Cono V."/>
            <person name="Yakimov M.M."/>
        </authorList>
    </citation>
    <scope>NUCLEOTIDE SEQUENCE [LARGE SCALE GENOMIC DNA]</scope>
    <source>
        <strain evidence="2 3">HTSR1</strain>
    </source>
</reference>
<organism evidence="2 3">
    <name type="scientific">Halodesulfurarchaeum formicicum</name>
    <dbReference type="NCBI Taxonomy" id="1873524"/>
    <lineage>
        <taxon>Archaea</taxon>
        <taxon>Methanobacteriati</taxon>
        <taxon>Methanobacteriota</taxon>
        <taxon>Stenosarchaea group</taxon>
        <taxon>Halobacteria</taxon>
        <taxon>Halobacteriales</taxon>
        <taxon>Halobacteriaceae</taxon>
        <taxon>Halodesulfurarchaeum</taxon>
    </lineage>
</organism>
<dbReference type="AlphaFoldDB" id="A0A1D8S2A2"/>
<dbReference type="GeneID" id="29828274"/>
<feature type="transmembrane region" description="Helical" evidence="1">
    <location>
        <begin position="12"/>
        <end position="38"/>
    </location>
</feature>
<keyword evidence="1" id="KW-0472">Membrane</keyword>
<evidence type="ECO:0000313" key="3">
    <source>
        <dbReference type="Proteomes" id="UP000185608"/>
    </source>
</evidence>